<evidence type="ECO:0000313" key="6">
    <source>
        <dbReference type="EMBL" id="KAF2274977.1"/>
    </source>
</evidence>
<feature type="compositionally biased region" description="Polar residues" evidence="4">
    <location>
        <begin position="763"/>
        <end position="782"/>
    </location>
</feature>
<dbReference type="AlphaFoldDB" id="A0A6A6JF80"/>
<dbReference type="PROSITE" id="PS50113">
    <property type="entry name" value="PAC"/>
    <property type="match status" value="1"/>
</dbReference>
<feature type="region of interest" description="Disordered" evidence="4">
    <location>
        <begin position="156"/>
        <end position="175"/>
    </location>
</feature>
<keyword evidence="2" id="KW-0288">FMN</keyword>
<dbReference type="Pfam" id="PF13426">
    <property type="entry name" value="PAS_9"/>
    <property type="match status" value="1"/>
</dbReference>
<feature type="compositionally biased region" description="Basic and acidic residues" evidence="4">
    <location>
        <begin position="80"/>
        <end position="90"/>
    </location>
</feature>
<evidence type="ECO:0000256" key="2">
    <source>
        <dbReference type="ARBA" id="ARBA00022643"/>
    </source>
</evidence>
<dbReference type="RefSeq" id="XP_033652516.1">
    <property type="nucleotide sequence ID" value="XM_033801021.1"/>
</dbReference>
<name>A0A6A6JF80_WESOR</name>
<keyword evidence="3" id="KW-0157">Chromophore</keyword>
<evidence type="ECO:0000259" key="5">
    <source>
        <dbReference type="PROSITE" id="PS50113"/>
    </source>
</evidence>
<dbReference type="SUPFAM" id="SSF55785">
    <property type="entry name" value="PYP-like sensor domain (PAS domain)"/>
    <property type="match status" value="1"/>
</dbReference>
<feature type="region of interest" description="Disordered" evidence="4">
    <location>
        <begin position="36"/>
        <end position="140"/>
    </location>
</feature>
<evidence type="ECO:0000313" key="7">
    <source>
        <dbReference type="Proteomes" id="UP000800097"/>
    </source>
</evidence>
<sequence length="782" mass="86351">MPTVEVDTSAGAERHKMDSTSLTHTVLENITNLDESLYDEPQQLHSESSGFPRTPSPRKQVDADLHPLRSNPVTSSPEEESARESLDLSRRGIHIPTRTSSTRKAFSSKRRFLRSTSTPVQSIRSHSIKTTPRSFSGANSSTDSFVSYETVTPTFSRTTQRLSPQPNLVSSPVTDRLDPLLEDDPSSFDLVPPENRRSHRRETALDALAERLFSKLHLEAIFRDTSSLAPFTSFITNSRPNSIPILLYYLDALKALRAINYANAIAETLEPLDDYEFTQHPPRPTVNAVLEDKARQAFDVLVRDELPAYIAHVFSQVVSDSIQKRVAGQSPAVLQECGEGLAEVFCISDPSREDNPIIFASQEFHRTTQYGASFALGRNCRFLQGPKTSLHSAARLRRAVSEGKDITELLLNYRRDGTPFMNLLTISPLLDSHGQLRYWLGAQVDVSGLVKNATGLDTFEELLKRGHGERAVTYDETKDEFRELSEMFNEAEVETLRKFGSSKHREVLKHGGEEATTSILKHSAMLCDIRRRDGRSPVAPGPPSEGGPYKHYLIIRPTSTHRILFASPSLRPPTPTSNSLPQTPFLDHVGGSTRVRNALAEALMDGTRGVTAKIRWLAWAGDEEGRSMWIHCTPLFGENGAVGCWIVVLVDGDGDDWEGKRRSGLTGLREARVVDGLGSLRADHVRGKGKARGSERDEMAGLPVDGNGVSDAGAGGEDARGRKGKRYSLPLESMSWREDGGGERYRSRPRSLVVGEKVERLATPSSSRMSAKGTSVRSFGLG</sequence>
<organism evidence="6 7">
    <name type="scientific">Westerdykella ornata</name>
    <dbReference type="NCBI Taxonomy" id="318751"/>
    <lineage>
        <taxon>Eukaryota</taxon>
        <taxon>Fungi</taxon>
        <taxon>Dikarya</taxon>
        <taxon>Ascomycota</taxon>
        <taxon>Pezizomycotina</taxon>
        <taxon>Dothideomycetes</taxon>
        <taxon>Pleosporomycetidae</taxon>
        <taxon>Pleosporales</taxon>
        <taxon>Sporormiaceae</taxon>
        <taxon>Westerdykella</taxon>
    </lineage>
</organism>
<feature type="region of interest" description="Disordered" evidence="4">
    <location>
        <begin position="1"/>
        <end position="22"/>
    </location>
</feature>
<evidence type="ECO:0000256" key="1">
    <source>
        <dbReference type="ARBA" id="ARBA00022630"/>
    </source>
</evidence>
<dbReference type="PANTHER" id="PTHR47429">
    <property type="entry name" value="PROTEIN TWIN LOV 1"/>
    <property type="match status" value="1"/>
</dbReference>
<dbReference type="CDD" id="cd00130">
    <property type="entry name" value="PAS"/>
    <property type="match status" value="1"/>
</dbReference>
<feature type="compositionally biased region" description="Polar residues" evidence="4">
    <location>
        <begin position="156"/>
        <end position="173"/>
    </location>
</feature>
<proteinExistence type="predicted"/>
<gene>
    <name evidence="6" type="ORF">EI97DRAFT_459620</name>
</gene>
<feature type="compositionally biased region" description="Polar residues" evidence="4">
    <location>
        <begin position="114"/>
        <end position="140"/>
    </location>
</feature>
<reference evidence="6" key="1">
    <citation type="journal article" date="2020" name="Stud. Mycol.">
        <title>101 Dothideomycetes genomes: a test case for predicting lifestyles and emergence of pathogens.</title>
        <authorList>
            <person name="Haridas S."/>
            <person name="Albert R."/>
            <person name="Binder M."/>
            <person name="Bloem J."/>
            <person name="Labutti K."/>
            <person name="Salamov A."/>
            <person name="Andreopoulos B."/>
            <person name="Baker S."/>
            <person name="Barry K."/>
            <person name="Bills G."/>
            <person name="Bluhm B."/>
            <person name="Cannon C."/>
            <person name="Castanera R."/>
            <person name="Culley D."/>
            <person name="Daum C."/>
            <person name="Ezra D."/>
            <person name="Gonzalez J."/>
            <person name="Henrissat B."/>
            <person name="Kuo A."/>
            <person name="Liang C."/>
            <person name="Lipzen A."/>
            <person name="Lutzoni F."/>
            <person name="Magnuson J."/>
            <person name="Mondo S."/>
            <person name="Nolan M."/>
            <person name="Ohm R."/>
            <person name="Pangilinan J."/>
            <person name="Park H.-J."/>
            <person name="Ramirez L."/>
            <person name="Alfaro M."/>
            <person name="Sun H."/>
            <person name="Tritt A."/>
            <person name="Yoshinaga Y."/>
            <person name="Zwiers L.-H."/>
            <person name="Turgeon B."/>
            <person name="Goodwin S."/>
            <person name="Spatafora J."/>
            <person name="Crous P."/>
            <person name="Grigoriev I."/>
        </authorList>
    </citation>
    <scope>NUCLEOTIDE SEQUENCE</scope>
    <source>
        <strain evidence="6">CBS 379.55</strain>
    </source>
</reference>
<keyword evidence="1" id="KW-0285">Flavoprotein</keyword>
<feature type="compositionally biased region" description="Basic and acidic residues" evidence="4">
    <location>
        <begin position="685"/>
        <end position="699"/>
    </location>
</feature>
<evidence type="ECO:0000256" key="4">
    <source>
        <dbReference type="SAM" id="MobiDB-lite"/>
    </source>
</evidence>
<dbReference type="GO" id="GO:0005634">
    <property type="term" value="C:nucleus"/>
    <property type="evidence" value="ECO:0007669"/>
    <property type="project" value="TreeGrafter"/>
</dbReference>
<evidence type="ECO:0000256" key="3">
    <source>
        <dbReference type="ARBA" id="ARBA00022991"/>
    </source>
</evidence>
<dbReference type="GeneID" id="54554196"/>
<dbReference type="Proteomes" id="UP000800097">
    <property type="component" value="Unassembled WGS sequence"/>
</dbReference>
<dbReference type="InterPro" id="IPR000014">
    <property type="entry name" value="PAS"/>
</dbReference>
<dbReference type="InterPro" id="IPR035965">
    <property type="entry name" value="PAS-like_dom_sf"/>
</dbReference>
<keyword evidence="7" id="KW-1185">Reference proteome</keyword>
<feature type="region of interest" description="Disordered" evidence="4">
    <location>
        <begin position="685"/>
        <end position="727"/>
    </location>
</feature>
<dbReference type="InterPro" id="IPR000700">
    <property type="entry name" value="PAS-assoc_C"/>
</dbReference>
<protein>
    <recommendedName>
        <fullName evidence="5">PAC domain-containing protein</fullName>
    </recommendedName>
</protein>
<accession>A0A6A6JF80</accession>
<dbReference type="Gene3D" id="3.30.450.20">
    <property type="entry name" value="PAS domain"/>
    <property type="match status" value="1"/>
</dbReference>
<dbReference type="EMBL" id="ML986499">
    <property type="protein sequence ID" value="KAF2274977.1"/>
    <property type="molecule type" value="Genomic_DNA"/>
</dbReference>
<dbReference type="OrthoDB" id="447251at2759"/>
<dbReference type="PANTHER" id="PTHR47429:SF9">
    <property type="entry name" value="PAS DOMAIN-CONTAINING PROTEIN"/>
    <property type="match status" value="1"/>
</dbReference>
<feature type="region of interest" description="Disordered" evidence="4">
    <location>
        <begin position="760"/>
        <end position="782"/>
    </location>
</feature>
<feature type="domain" description="PAC" evidence="5">
    <location>
        <begin position="404"/>
        <end position="458"/>
    </location>
</feature>